<keyword evidence="1" id="KW-0732">Signal</keyword>
<feature type="region of interest" description="Disordered" evidence="2">
    <location>
        <begin position="188"/>
        <end position="224"/>
    </location>
</feature>
<keyword evidence="5" id="KW-1185">Reference proteome</keyword>
<reference evidence="4 5" key="1">
    <citation type="submission" date="2016-10" db="EMBL/GenBank/DDBJ databases">
        <authorList>
            <person name="de Groot N.N."/>
        </authorList>
    </citation>
    <scope>NUCLEOTIDE SEQUENCE [LARGE SCALE GENOMIC DNA]</scope>
    <source>
        <strain evidence="4 5">ATCC 700224</strain>
    </source>
</reference>
<dbReference type="Pfam" id="PF03968">
    <property type="entry name" value="LptD_N"/>
    <property type="match status" value="1"/>
</dbReference>
<dbReference type="RefSeq" id="WP_092781756.1">
    <property type="nucleotide sequence ID" value="NZ_FNAP01000001.1"/>
</dbReference>
<feature type="compositionally biased region" description="Low complexity" evidence="2">
    <location>
        <begin position="190"/>
        <end position="210"/>
    </location>
</feature>
<dbReference type="EMBL" id="FNAP01000001">
    <property type="protein sequence ID" value="SDD80565.1"/>
    <property type="molecule type" value="Genomic_DNA"/>
</dbReference>
<dbReference type="InterPro" id="IPR052037">
    <property type="entry name" value="LPS_export_LptA"/>
</dbReference>
<dbReference type="GO" id="GO:0009279">
    <property type="term" value="C:cell outer membrane"/>
    <property type="evidence" value="ECO:0007669"/>
    <property type="project" value="TreeGrafter"/>
</dbReference>
<dbReference type="GO" id="GO:0017089">
    <property type="term" value="F:glycolipid transfer activity"/>
    <property type="evidence" value="ECO:0007669"/>
    <property type="project" value="TreeGrafter"/>
</dbReference>
<organism evidence="4 5">
    <name type="scientific">Rhodospira trueperi</name>
    <dbReference type="NCBI Taxonomy" id="69960"/>
    <lineage>
        <taxon>Bacteria</taxon>
        <taxon>Pseudomonadati</taxon>
        <taxon>Pseudomonadota</taxon>
        <taxon>Alphaproteobacteria</taxon>
        <taxon>Rhodospirillales</taxon>
        <taxon>Rhodospirillaceae</taxon>
        <taxon>Rhodospira</taxon>
    </lineage>
</organism>
<dbReference type="GO" id="GO:0030288">
    <property type="term" value="C:outer membrane-bounded periplasmic space"/>
    <property type="evidence" value="ECO:0007669"/>
    <property type="project" value="TreeGrafter"/>
</dbReference>
<dbReference type="GO" id="GO:0015920">
    <property type="term" value="P:lipopolysaccharide transport"/>
    <property type="evidence" value="ECO:0007669"/>
    <property type="project" value="TreeGrafter"/>
</dbReference>
<protein>
    <submittedName>
        <fullName evidence="4">Lipopolysaccharide export system protein LptA</fullName>
    </submittedName>
</protein>
<accession>A0A1G6XT11</accession>
<evidence type="ECO:0000259" key="3">
    <source>
        <dbReference type="Pfam" id="PF03968"/>
    </source>
</evidence>
<name>A0A1G6XT11_9PROT</name>
<evidence type="ECO:0000256" key="1">
    <source>
        <dbReference type="ARBA" id="ARBA00022729"/>
    </source>
</evidence>
<dbReference type="Proteomes" id="UP000199412">
    <property type="component" value="Unassembled WGS sequence"/>
</dbReference>
<proteinExistence type="predicted"/>
<evidence type="ECO:0000313" key="5">
    <source>
        <dbReference type="Proteomes" id="UP000199412"/>
    </source>
</evidence>
<evidence type="ECO:0000313" key="4">
    <source>
        <dbReference type="EMBL" id="SDD80565.1"/>
    </source>
</evidence>
<dbReference type="PANTHER" id="PTHR36504:SF1">
    <property type="entry name" value="LIPOPOLYSACCHARIDE EXPORT SYSTEM PROTEIN LPTA"/>
    <property type="match status" value="1"/>
</dbReference>
<dbReference type="AlphaFoldDB" id="A0A1G6XT11"/>
<dbReference type="Gene3D" id="2.60.450.10">
    <property type="entry name" value="Lipopolysaccharide (LPS) transport protein A like domain"/>
    <property type="match status" value="2"/>
</dbReference>
<feature type="domain" description="Organic solvent tolerance-like N-terminal" evidence="3">
    <location>
        <begin position="147"/>
        <end position="282"/>
    </location>
</feature>
<dbReference type="OrthoDB" id="8450043at2"/>
<evidence type="ECO:0000256" key="2">
    <source>
        <dbReference type="SAM" id="MobiDB-lite"/>
    </source>
</evidence>
<dbReference type="PANTHER" id="PTHR36504">
    <property type="entry name" value="LIPOPOLYSACCHARIDE EXPORT SYSTEM PROTEIN LPTA"/>
    <property type="match status" value="1"/>
</dbReference>
<sequence length="321" mass="33848">MTRAAKQGGPLRIPGAVLLALGLLAGAPGAWGQGTTVGDGDSPIEVFSDNGIEWRRDEMMYVARGNAIAIQDQDRVMGDVLVAHYRETEDGGTEIWRMESLGNARIETPDQTVTGRNAAYEKDSGILVVRGAPLRMVTDTETVTATDSLEYWSQERMAVARGDAHVVRANGDTVDADIVTGYFADKESGAEGTADATTEATADAAPSEPTSESEAGAGDRGGLERMEAFGDVVITTAKEVVRGDRAVYDVPAEIATVYDNVTVSTETDQFAGNRAVMNLKTGVSTLYGGGDDDGRARALIVPQRPEESAEENGAAPDADTN</sequence>
<dbReference type="InterPro" id="IPR005653">
    <property type="entry name" value="OstA-like_N"/>
</dbReference>
<gene>
    <name evidence="4" type="ORF">SAMN05421720_101594</name>
</gene>
<dbReference type="STRING" id="69960.SAMN05421720_101594"/>